<reference evidence="2" key="1">
    <citation type="submission" date="2016-01" db="EMBL/GenBank/DDBJ databases">
        <title>Draft genome of Chromobacterium sp. F49.</title>
        <authorList>
            <person name="Hong K.W."/>
        </authorList>
    </citation>
    <scope>NUCLEOTIDE SEQUENCE [LARGE SCALE GENOMIC DNA]</scope>
    <source>
        <strain evidence="2">P7IIIA</strain>
    </source>
</reference>
<dbReference type="RefSeq" id="WP_066242971.1">
    <property type="nucleotide sequence ID" value="NZ_LRFC01000034.1"/>
</dbReference>
<accession>A0A163QAG3</accession>
<comment type="caution">
    <text evidence="1">The sequence shown here is derived from an EMBL/GenBank/DDBJ whole genome shotgun (WGS) entry which is preliminary data.</text>
</comment>
<dbReference type="OrthoDB" id="6194521at2"/>
<keyword evidence="2" id="KW-1185">Reference proteome</keyword>
<evidence type="ECO:0000313" key="1">
    <source>
        <dbReference type="EMBL" id="KZE64812.1"/>
    </source>
</evidence>
<evidence type="ECO:0000313" key="2">
    <source>
        <dbReference type="Proteomes" id="UP000076567"/>
    </source>
</evidence>
<name>A0A163QAG3_9BACL</name>
<dbReference type="EMBL" id="LRFC01000034">
    <property type="protein sequence ID" value="KZE64812.1"/>
    <property type="molecule type" value="Genomic_DNA"/>
</dbReference>
<gene>
    <name evidence="1" type="ORF">AWM68_09130</name>
</gene>
<protein>
    <recommendedName>
        <fullName evidence="3">Appr-1-p processing protein</fullName>
    </recommendedName>
</protein>
<dbReference type="AlphaFoldDB" id="A0A163QAG3"/>
<organism evidence="1 2">
    <name type="scientific">Fictibacillus phosphorivorans</name>
    <dbReference type="NCBI Taxonomy" id="1221500"/>
    <lineage>
        <taxon>Bacteria</taxon>
        <taxon>Bacillati</taxon>
        <taxon>Bacillota</taxon>
        <taxon>Bacilli</taxon>
        <taxon>Bacillales</taxon>
        <taxon>Fictibacillaceae</taxon>
        <taxon>Fictibacillus</taxon>
    </lineage>
</organism>
<sequence length="166" mass="19335">MLDLKVLLELEAYLNEHVIMELEVCKSSEIMEESLEENSLRFELNDFIHKNRKPTLQEKLFQIIDQRGALDTEIYKKAGLDRKHFSKIRSKSDYRPKKNTILALALALELSEEATEELLETAGYSLSNSDTNDLIFKFCINKKIYDRFEVNEYLVHFNLTPIGSSI</sequence>
<evidence type="ECO:0008006" key="3">
    <source>
        <dbReference type="Google" id="ProtNLM"/>
    </source>
</evidence>
<dbReference type="Proteomes" id="UP000076567">
    <property type="component" value="Unassembled WGS sequence"/>
</dbReference>
<proteinExistence type="predicted"/>